<keyword evidence="1" id="KW-0812">Transmembrane</keyword>
<evidence type="ECO:0000313" key="3">
    <source>
        <dbReference type="EMBL" id="KZX14428.1"/>
    </source>
</evidence>
<dbReference type="PATRIC" id="fig|49547.3.peg.499"/>
<feature type="domain" description="OB" evidence="2">
    <location>
        <begin position="49"/>
        <end position="123"/>
    </location>
</feature>
<keyword evidence="1" id="KW-1133">Transmembrane helix</keyword>
<dbReference type="InterPro" id="IPR012340">
    <property type="entry name" value="NA-bd_OB-fold"/>
</dbReference>
<keyword evidence="4" id="KW-1185">Reference proteome</keyword>
<dbReference type="EMBL" id="LWMV01000094">
    <property type="protein sequence ID" value="KZX14428.1"/>
    <property type="molecule type" value="Genomic_DNA"/>
</dbReference>
<accession>A0A166CEW2</accession>
<proteinExistence type="predicted"/>
<dbReference type="AlphaFoldDB" id="A0A166CEW2"/>
<evidence type="ECO:0000256" key="1">
    <source>
        <dbReference type="SAM" id="Phobius"/>
    </source>
</evidence>
<reference evidence="3 4" key="1">
    <citation type="submission" date="2016-04" db="EMBL/GenBank/DDBJ databases">
        <title>Genome sequence of Methanobrevibacter curvatus DSM 11111.</title>
        <authorList>
            <person name="Poehlein A."/>
            <person name="Seedorf H."/>
            <person name="Daniel R."/>
        </authorList>
    </citation>
    <scope>NUCLEOTIDE SEQUENCE [LARGE SCALE GENOMIC DNA]</scope>
    <source>
        <strain evidence="3 4">DSM 11111</strain>
    </source>
</reference>
<sequence>MEITDEKIFKIALFTSLIGLVGMIIFSSYVEVKEVSIGDIDRSMIDEKVSITGIIDSIETSSSGKSVFISLNDGKNKISIMIFESVLAEFEDAGVDLNSYLNHKVKIYGTVTEYKSTMEIILDNSNSIKLDA</sequence>
<dbReference type="OrthoDB" id="82376at2157"/>
<dbReference type="Gene3D" id="2.40.50.140">
    <property type="entry name" value="Nucleic acid-binding proteins"/>
    <property type="match status" value="1"/>
</dbReference>
<protein>
    <submittedName>
        <fullName evidence="3">OB-fold nucleic acid binding domain protein</fullName>
    </submittedName>
</protein>
<dbReference type="Pfam" id="PF01336">
    <property type="entry name" value="tRNA_anti-codon"/>
    <property type="match status" value="1"/>
</dbReference>
<organism evidence="3 4">
    <name type="scientific">Methanobrevibacter curvatus</name>
    <dbReference type="NCBI Taxonomy" id="49547"/>
    <lineage>
        <taxon>Archaea</taxon>
        <taxon>Methanobacteriati</taxon>
        <taxon>Methanobacteriota</taxon>
        <taxon>Methanomada group</taxon>
        <taxon>Methanobacteria</taxon>
        <taxon>Methanobacteriales</taxon>
        <taxon>Methanobacteriaceae</taxon>
        <taxon>Methanobrevibacter</taxon>
    </lineage>
</organism>
<dbReference type="GO" id="GO:0003676">
    <property type="term" value="F:nucleic acid binding"/>
    <property type="evidence" value="ECO:0007669"/>
    <property type="project" value="InterPro"/>
</dbReference>
<keyword evidence="1" id="KW-0472">Membrane</keyword>
<evidence type="ECO:0000313" key="4">
    <source>
        <dbReference type="Proteomes" id="UP000077245"/>
    </source>
</evidence>
<dbReference type="Proteomes" id="UP000077245">
    <property type="component" value="Unassembled WGS sequence"/>
</dbReference>
<feature type="transmembrane region" description="Helical" evidence="1">
    <location>
        <begin position="12"/>
        <end position="30"/>
    </location>
</feature>
<dbReference type="InterPro" id="IPR004365">
    <property type="entry name" value="NA-bd_OB_tRNA"/>
</dbReference>
<dbReference type="RefSeq" id="WP_067089722.1">
    <property type="nucleotide sequence ID" value="NZ_LWMV01000094.1"/>
</dbReference>
<evidence type="ECO:0000259" key="2">
    <source>
        <dbReference type="Pfam" id="PF01336"/>
    </source>
</evidence>
<dbReference type="STRING" id="49547.MBCUR_04760"/>
<dbReference type="SUPFAM" id="SSF50249">
    <property type="entry name" value="Nucleic acid-binding proteins"/>
    <property type="match status" value="1"/>
</dbReference>
<name>A0A166CEW2_9EURY</name>
<gene>
    <name evidence="3" type="ORF">MBCUR_04760</name>
</gene>
<comment type="caution">
    <text evidence="3">The sequence shown here is derived from an EMBL/GenBank/DDBJ whole genome shotgun (WGS) entry which is preliminary data.</text>
</comment>